<name>A0A8S3JHZ6_9BILA</name>
<evidence type="ECO:0000313" key="2">
    <source>
        <dbReference type="EMBL" id="CAF5221208.1"/>
    </source>
</evidence>
<gene>
    <name evidence="1" type="ORF">GIL414_LOCUS81775</name>
    <name evidence="2" type="ORF">SMN809_LOCUS82242</name>
</gene>
<evidence type="ECO:0000313" key="1">
    <source>
        <dbReference type="EMBL" id="CAF5216254.1"/>
    </source>
</evidence>
<comment type="caution">
    <text evidence="1">The sequence shown here is derived from an EMBL/GenBank/DDBJ whole genome shotgun (WGS) entry which is preliminary data.</text>
</comment>
<dbReference type="EMBL" id="CAJOBI010351046">
    <property type="protein sequence ID" value="CAF5221208.1"/>
    <property type="molecule type" value="Genomic_DNA"/>
</dbReference>
<evidence type="ECO:0000313" key="3">
    <source>
        <dbReference type="Proteomes" id="UP000681720"/>
    </source>
</evidence>
<dbReference type="EMBL" id="CAJOBJ010358352">
    <property type="protein sequence ID" value="CAF5216254.1"/>
    <property type="molecule type" value="Genomic_DNA"/>
</dbReference>
<organism evidence="1 3">
    <name type="scientific">Rotaria magnacalcarata</name>
    <dbReference type="NCBI Taxonomy" id="392030"/>
    <lineage>
        <taxon>Eukaryota</taxon>
        <taxon>Metazoa</taxon>
        <taxon>Spiralia</taxon>
        <taxon>Gnathifera</taxon>
        <taxon>Rotifera</taxon>
        <taxon>Eurotatoria</taxon>
        <taxon>Bdelloidea</taxon>
        <taxon>Philodinida</taxon>
        <taxon>Philodinidae</taxon>
        <taxon>Rotaria</taxon>
    </lineage>
</organism>
<accession>A0A8S3JHZ6</accession>
<feature type="non-terminal residue" evidence="1">
    <location>
        <position position="1"/>
    </location>
</feature>
<reference evidence="1" key="1">
    <citation type="submission" date="2021-02" db="EMBL/GenBank/DDBJ databases">
        <authorList>
            <person name="Nowell W R."/>
        </authorList>
    </citation>
    <scope>NUCLEOTIDE SEQUENCE</scope>
</reference>
<proteinExistence type="predicted"/>
<protein>
    <submittedName>
        <fullName evidence="1">Uncharacterized protein</fullName>
    </submittedName>
</protein>
<dbReference type="AlphaFoldDB" id="A0A8S3JHZ6"/>
<sequence length="40" mass="4609">PSNDPQEDLPQQPVPVEINQQQINPIDENTFEILLNTKHD</sequence>
<dbReference type="Proteomes" id="UP000681720">
    <property type="component" value="Unassembled WGS sequence"/>
</dbReference>
<dbReference type="Proteomes" id="UP000676336">
    <property type="component" value="Unassembled WGS sequence"/>
</dbReference>